<sequence length="170" mass="18627">MVTTTISQLDLVQLRKVIQQALQLPEHSVISGYLPKGQRYPCAFVTVDLLSTEEIGQSRRAFNGKTERITTSCLSTISLSAYGTGAITLVNKLRSVLQSSAMIDAFNAMHCAIIDYSAVRNLTATLGGGYEERGQMDLTLSHQIIIETPLEAIAQVDVATNQQLTKNIRR</sequence>
<comment type="caution">
    <text evidence="2">The sequence shown here is derived from an EMBL/GenBank/DDBJ whole genome shotgun (WGS) entry which is preliminary data.</text>
</comment>
<evidence type="ECO:0000313" key="3">
    <source>
        <dbReference type="Proteomes" id="UP000294229"/>
    </source>
</evidence>
<dbReference type="Proteomes" id="UP000294229">
    <property type="component" value="Unassembled WGS sequence"/>
</dbReference>
<dbReference type="AlphaFoldDB" id="A0A8B3T6W1"/>
<accession>A0A8B3T6W1</accession>
<evidence type="ECO:0000313" key="2">
    <source>
        <dbReference type="EMBL" id="RZN58165.1"/>
    </source>
</evidence>
<dbReference type="EMBL" id="RQXS01000036">
    <property type="protein sequence ID" value="RZN58165.1"/>
    <property type="molecule type" value="Genomic_DNA"/>
</dbReference>
<evidence type="ECO:0000259" key="1">
    <source>
        <dbReference type="Pfam" id="PF23961"/>
    </source>
</evidence>
<feature type="domain" description="Phage neck terminator protein gp12-like" evidence="1">
    <location>
        <begin position="13"/>
        <end position="159"/>
    </location>
</feature>
<dbReference type="NCBIfam" id="NF047498">
    <property type="entry name" value="LIC_12616_fam"/>
    <property type="match status" value="1"/>
</dbReference>
<dbReference type="RefSeq" id="WP_130238851.1">
    <property type="nucleotide sequence ID" value="NZ_RQXS01000036.1"/>
</dbReference>
<proteinExistence type="predicted"/>
<dbReference type="InterPro" id="IPR057087">
    <property type="entry name" value="Gp12-like"/>
</dbReference>
<gene>
    <name evidence="2" type="ORF">EIG79_07950</name>
</gene>
<reference evidence="2 3" key="1">
    <citation type="submission" date="2018-11" db="EMBL/GenBank/DDBJ databases">
        <title>Sequencing Av. paragallinarum serogroups.</title>
        <authorList>
            <person name="Hellmuth J.E."/>
            <person name="Boucher C.E."/>
            <person name="Cason E.D."/>
        </authorList>
    </citation>
    <scope>NUCLEOTIDE SEQUENCE [LARGE SCALE GENOMIC DNA]</scope>
    <source>
        <strain evidence="2 3">SA-3</strain>
    </source>
</reference>
<name>A0A8B3T6W1_AVIPA</name>
<protein>
    <recommendedName>
        <fullName evidence="1">Phage neck terminator protein gp12-like domain-containing protein</fullName>
    </recommendedName>
</protein>
<dbReference type="Pfam" id="PF23961">
    <property type="entry name" value="Phage_tail_terminator_9"/>
    <property type="match status" value="1"/>
</dbReference>
<organism evidence="2 3">
    <name type="scientific">Avibacterium paragallinarum</name>
    <name type="common">Haemophilus gallinarum</name>
    <dbReference type="NCBI Taxonomy" id="728"/>
    <lineage>
        <taxon>Bacteria</taxon>
        <taxon>Pseudomonadati</taxon>
        <taxon>Pseudomonadota</taxon>
        <taxon>Gammaproteobacteria</taxon>
        <taxon>Pasteurellales</taxon>
        <taxon>Pasteurellaceae</taxon>
        <taxon>Avibacterium</taxon>
    </lineage>
</organism>